<evidence type="ECO:0000259" key="2">
    <source>
        <dbReference type="PROSITE" id="PS50175"/>
    </source>
</evidence>
<accession>A0A401IGH3</accession>
<organism evidence="3 4">
    <name type="scientific">Aphanothece sacrum FPU1</name>
    <dbReference type="NCBI Taxonomy" id="1920663"/>
    <lineage>
        <taxon>Bacteria</taxon>
        <taxon>Bacillati</taxon>
        <taxon>Cyanobacteriota</taxon>
        <taxon>Cyanophyceae</taxon>
        <taxon>Oscillatoriophycideae</taxon>
        <taxon>Chroococcales</taxon>
        <taxon>Aphanothecaceae</taxon>
        <taxon>Aphanothece</taxon>
    </lineage>
</organism>
<dbReference type="InterPro" id="IPR001969">
    <property type="entry name" value="Aspartic_peptidase_AS"/>
</dbReference>
<evidence type="ECO:0000313" key="3">
    <source>
        <dbReference type="EMBL" id="GBF80319.1"/>
    </source>
</evidence>
<dbReference type="RefSeq" id="WP_124971801.1">
    <property type="nucleotide sequence ID" value="NZ_BDQK01000007.1"/>
</dbReference>
<sequence>MFKYGTLQHRSILSPQAFLEIANLTNPENKVIVPAVVDSGATITCIPESIIAKLGCRAVAVQIIRTTGFSSSMSERMLYVIRAKITDTTIDSSLAFGYHEIRVFAIQQLKYALIGRDILNQFKVVLNAPQHNWSLHNIEHSVENSVEEPVFKSFLHKYKNELIEFSEDLRKLSQESNKNITEKEQIIKQRLDWIQNRVKEIREVFQADNTVLTVVNINDLVKENILSFSSIQENIDITEDYDNSIPSIQINSQEIKDVIYNLVNNAVEAIKKSNKKNKQIKIKTHITTLDYINYIQVIIEDNGIGIIITGHPDPNNRRLAERLKANLYKEKSPVNYRQDIKEIVLEILKYKKQIVNSIIDEQIAKLSPNPKDIDIYEELRKLDITSQQDPNIIAYEKVKQDPQWLEKYQGKYVAFVEEKLVDYDVEENKDKIRKRIEKKYPNPTMSRFLIKVEPMEDEIIDLPSSLWFDDLGLDF</sequence>
<dbReference type="PROSITE" id="PS50175">
    <property type="entry name" value="ASP_PROT_RETROV"/>
    <property type="match status" value="1"/>
</dbReference>
<dbReference type="SUPFAM" id="SSF50630">
    <property type="entry name" value="Acid proteases"/>
    <property type="match status" value="1"/>
</dbReference>
<dbReference type="Gene3D" id="3.30.565.10">
    <property type="entry name" value="Histidine kinase-like ATPase, C-terminal domain"/>
    <property type="match status" value="1"/>
</dbReference>
<reference evidence="4" key="1">
    <citation type="submission" date="2017-05" db="EMBL/GenBank/DDBJ databases">
        <title>Physiological properties and genetic analysis related to exopolysaccharide production of fresh-water unicellular cyanobacterium Aphanothece sacrum, Suizenji Nori, that has been cultured as a food source in Japan.</title>
        <authorList>
            <person name="Kanesaki Y."/>
            <person name="Yoshikawa S."/>
            <person name="Ohki K."/>
        </authorList>
    </citation>
    <scope>NUCLEOTIDE SEQUENCE [LARGE SCALE GENOMIC DNA]</scope>
    <source>
        <strain evidence="4">FPU1</strain>
    </source>
</reference>
<evidence type="ECO:0000256" key="1">
    <source>
        <dbReference type="ARBA" id="ARBA00022801"/>
    </source>
</evidence>
<keyword evidence="3" id="KW-0067">ATP-binding</keyword>
<dbReference type="GO" id="GO:0004190">
    <property type="term" value="F:aspartic-type endopeptidase activity"/>
    <property type="evidence" value="ECO:0007669"/>
    <property type="project" value="InterPro"/>
</dbReference>
<dbReference type="AlphaFoldDB" id="A0A401IGH3"/>
<dbReference type="EMBL" id="BDQK01000007">
    <property type="protein sequence ID" value="GBF80319.1"/>
    <property type="molecule type" value="Genomic_DNA"/>
</dbReference>
<keyword evidence="1" id="KW-0378">Hydrolase</keyword>
<dbReference type="InterPro" id="IPR036890">
    <property type="entry name" value="HATPase_C_sf"/>
</dbReference>
<protein>
    <submittedName>
        <fullName evidence="3">ATP-binding region, ATPase-like</fullName>
    </submittedName>
</protein>
<keyword evidence="4" id="KW-1185">Reference proteome</keyword>
<dbReference type="GO" id="GO:0005524">
    <property type="term" value="F:ATP binding"/>
    <property type="evidence" value="ECO:0007669"/>
    <property type="project" value="UniProtKB-KW"/>
</dbReference>
<gene>
    <name evidence="3" type="ORF">AsFPU1_1720</name>
</gene>
<dbReference type="GO" id="GO:0006508">
    <property type="term" value="P:proteolysis"/>
    <property type="evidence" value="ECO:0007669"/>
    <property type="project" value="InterPro"/>
</dbReference>
<dbReference type="Gene3D" id="2.40.70.10">
    <property type="entry name" value="Acid Proteases"/>
    <property type="match status" value="1"/>
</dbReference>
<dbReference type="InterPro" id="IPR021109">
    <property type="entry name" value="Peptidase_aspartic_dom_sf"/>
</dbReference>
<dbReference type="OrthoDB" id="9998138at2"/>
<dbReference type="SUPFAM" id="SSF55874">
    <property type="entry name" value="ATPase domain of HSP90 chaperone/DNA topoisomerase II/histidine kinase"/>
    <property type="match status" value="1"/>
</dbReference>
<dbReference type="PROSITE" id="PS00141">
    <property type="entry name" value="ASP_PROTEASE"/>
    <property type="match status" value="1"/>
</dbReference>
<name>A0A401IGH3_APHSA</name>
<dbReference type="InterPro" id="IPR001995">
    <property type="entry name" value="Peptidase_A2_cat"/>
</dbReference>
<feature type="domain" description="Peptidase A2" evidence="2">
    <location>
        <begin position="33"/>
        <end position="118"/>
    </location>
</feature>
<dbReference type="Proteomes" id="UP000287247">
    <property type="component" value="Unassembled WGS sequence"/>
</dbReference>
<keyword evidence="3" id="KW-0547">Nucleotide-binding</keyword>
<evidence type="ECO:0000313" key="4">
    <source>
        <dbReference type="Proteomes" id="UP000287247"/>
    </source>
</evidence>
<proteinExistence type="predicted"/>
<comment type="caution">
    <text evidence="3">The sequence shown here is derived from an EMBL/GenBank/DDBJ whole genome shotgun (WGS) entry which is preliminary data.</text>
</comment>